<dbReference type="Pfam" id="PF01847">
    <property type="entry name" value="VHL"/>
    <property type="match status" value="2"/>
</dbReference>
<feature type="compositionally biased region" description="Pro residues" evidence="1">
    <location>
        <begin position="1"/>
        <end position="30"/>
    </location>
</feature>
<feature type="compositionally biased region" description="Pro residues" evidence="1">
    <location>
        <begin position="69"/>
        <end position="93"/>
    </location>
</feature>
<proteinExistence type="predicted"/>
<feature type="region of interest" description="Disordered" evidence="1">
    <location>
        <begin position="1"/>
        <end position="42"/>
    </location>
</feature>
<feature type="region of interest" description="Disordered" evidence="1">
    <location>
        <begin position="69"/>
        <end position="152"/>
    </location>
</feature>
<gene>
    <name evidence="3" type="ORF">PEVE_00012114</name>
</gene>
<protein>
    <recommendedName>
        <fullName evidence="2">von Hippel-Lindau disease tumour suppressor beta domain-containing protein</fullName>
    </recommendedName>
</protein>
<dbReference type="InterPro" id="IPR024053">
    <property type="entry name" value="VHL_beta_dom"/>
</dbReference>
<organism evidence="3 4">
    <name type="scientific">Porites evermanni</name>
    <dbReference type="NCBI Taxonomy" id="104178"/>
    <lineage>
        <taxon>Eukaryota</taxon>
        <taxon>Metazoa</taxon>
        <taxon>Cnidaria</taxon>
        <taxon>Anthozoa</taxon>
        <taxon>Hexacorallia</taxon>
        <taxon>Scleractinia</taxon>
        <taxon>Fungiina</taxon>
        <taxon>Poritidae</taxon>
        <taxon>Porites</taxon>
    </lineage>
</organism>
<dbReference type="PANTHER" id="PTHR45691">
    <property type="entry name" value="PROTEIN DIAPHANOUS"/>
    <property type="match status" value="1"/>
</dbReference>
<dbReference type="PANTHER" id="PTHR45691:SF6">
    <property type="entry name" value="PROTEIN DIAPHANOUS"/>
    <property type="match status" value="1"/>
</dbReference>
<feature type="domain" description="von Hippel-Lindau disease tumour suppressor beta" evidence="2">
    <location>
        <begin position="258"/>
        <end position="321"/>
    </location>
</feature>
<dbReference type="Gene3D" id="2.60.40.780">
    <property type="entry name" value="von Hippel-Lindau disease tumour suppressor, beta domain"/>
    <property type="match status" value="2"/>
</dbReference>
<reference evidence="3 4" key="1">
    <citation type="submission" date="2022-05" db="EMBL/GenBank/DDBJ databases">
        <authorList>
            <consortium name="Genoscope - CEA"/>
            <person name="William W."/>
        </authorList>
    </citation>
    <scope>NUCLEOTIDE SEQUENCE [LARGE SCALE GENOMIC DNA]</scope>
</reference>
<dbReference type="Proteomes" id="UP001159427">
    <property type="component" value="Unassembled WGS sequence"/>
</dbReference>
<evidence type="ECO:0000313" key="4">
    <source>
        <dbReference type="Proteomes" id="UP001159427"/>
    </source>
</evidence>
<dbReference type="SUPFAM" id="SSF49468">
    <property type="entry name" value="VHL"/>
    <property type="match status" value="2"/>
</dbReference>
<feature type="domain" description="von Hippel-Lindau disease tumour suppressor beta" evidence="2">
    <location>
        <begin position="152"/>
        <end position="226"/>
    </location>
</feature>
<sequence length="358" mass="39450">MSGPPPPGQHPPPPPGQTYPQGAVPPPFGPPGAGFYPGGPPPYTCIPTPAHAAYPPAYVPPPAGFYPGPPGGAFPPPTGVPQGPLPPGPPPSHAGPFPRGFHPHVGPGPFPPHPGHHTGFAHPYPAGSYSGGHTHVDVESDDSDPSEYPLYSKEDKHPMEVTFINKTDKKVQVFWINKKGRRKRKGKIKHGHSKTIDTYETHIFMAFNKKLSREPLLINGSPVFYAFPHNHGDKHVNVEIKKPTASSLDRLRSDVHVTTPVEVKFINRSRREVQLEWVNPQGHREKKKLLQKGRCWRTSTWEGHCWVCCDPKHSNHLFALNYALHYRVQKTRRLRERVVITADMNISGSSSSSSSSSD</sequence>
<name>A0ABN8LY60_9CNID</name>
<accession>A0ABN8LY60</accession>
<feature type="compositionally biased region" description="Low complexity" evidence="1">
    <location>
        <begin position="94"/>
        <end position="105"/>
    </location>
</feature>
<evidence type="ECO:0000313" key="3">
    <source>
        <dbReference type="EMBL" id="CAH3021638.1"/>
    </source>
</evidence>
<keyword evidence="4" id="KW-1185">Reference proteome</keyword>
<comment type="caution">
    <text evidence="3">The sequence shown here is derived from an EMBL/GenBank/DDBJ whole genome shotgun (WGS) entry which is preliminary data.</text>
</comment>
<evidence type="ECO:0000259" key="2">
    <source>
        <dbReference type="Pfam" id="PF01847"/>
    </source>
</evidence>
<evidence type="ECO:0000256" key="1">
    <source>
        <dbReference type="SAM" id="MobiDB-lite"/>
    </source>
</evidence>
<dbReference type="EMBL" id="CALNXI010000189">
    <property type="protein sequence ID" value="CAH3021638.1"/>
    <property type="molecule type" value="Genomic_DNA"/>
</dbReference>
<dbReference type="InterPro" id="IPR036208">
    <property type="entry name" value="VHL_sf"/>
</dbReference>
<dbReference type="InterPro" id="IPR037140">
    <property type="entry name" value="VHL_beta_dom_sf"/>
</dbReference>
<dbReference type="InterPro" id="IPR051412">
    <property type="entry name" value="Formin_Homology_Diaphanous_sf"/>
</dbReference>